<evidence type="ECO:0000313" key="2">
    <source>
        <dbReference type="Proteomes" id="UP001221898"/>
    </source>
</evidence>
<dbReference type="AlphaFoldDB" id="A0AAD7SR68"/>
<reference evidence="1" key="1">
    <citation type="journal article" date="2023" name="Science">
        <title>Genome structures resolve the early diversification of teleost fishes.</title>
        <authorList>
            <person name="Parey E."/>
            <person name="Louis A."/>
            <person name="Montfort J."/>
            <person name="Bouchez O."/>
            <person name="Roques C."/>
            <person name="Iampietro C."/>
            <person name="Lluch J."/>
            <person name="Castinel A."/>
            <person name="Donnadieu C."/>
            <person name="Desvignes T."/>
            <person name="Floi Bucao C."/>
            <person name="Jouanno E."/>
            <person name="Wen M."/>
            <person name="Mejri S."/>
            <person name="Dirks R."/>
            <person name="Jansen H."/>
            <person name="Henkel C."/>
            <person name="Chen W.J."/>
            <person name="Zahm M."/>
            <person name="Cabau C."/>
            <person name="Klopp C."/>
            <person name="Thompson A.W."/>
            <person name="Robinson-Rechavi M."/>
            <person name="Braasch I."/>
            <person name="Lecointre G."/>
            <person name="Bobe J."/>
            <person name="Postlethwait J.H."/>
            <person name="Berthelot C."/>
            <person name="Roest Crollius H."/>
            <person name="Guiguen Y."/>
        </authorList>
    </citation>
    <scope>NUCLEOTIDE SEQUENCE</scope>
    <source>
        <strain evidence="1">NC1722</strain>
    </source>
</reference>
<dbReference type="Proteomes" id="UP001221898">
    <property type="component" value="Unassembled WGS sequence"/>
</dbReference>
<sequence>MGTHAALAFRKPPSSTTGLVLQQRASCHPGIHLGASQSPRAKLHRDPRCLVLPAPFISAARAGPWRSELIHHNAARRYPSPTPSPTASLTPSGFTVAGTARYSYAPSS</sequence>
<dbReference type="EMBL" id="JAINUG010000039">
    <property type="protein sequence ID" value="KAJ8407270.1"/>
    <property type="molecule type" value="Genomic_DNA"/>
</dbReference>
<gene>
    <name evidence="1" type="ORF">AAFF_G00278440</name>
</gene>
<accession>A0AAD7SR68</accession>
<protein>
    <submittedName>
        <fullName evidence="1">Uncharacterized protein</fullName>
    </submittedName>
</protein>
<name>A0AAD7SR68_9TELE</name>
<proteinExistence type="predicted"/>
<keyword evidence="2" id="KW-1185">Reference proteome</keyword>
<evidence type="ECO:0000313" key="1">
    <source>
        <dbReference type="EMBL" id="KAJ8407270.1"/>
    </source>
</evidence>
<organism evidence="1 2">
    <name type="scientific">Aldrovandia affinis</name>
    <dbReference type="NCBI Taxonomy" id="143900"/>
    <lineage>
        <taxon>Eukaryota</taxon>
        <taxon>Metazoa</taxon>
        <taxon>Chordata</taxon>
        <taxon>Craniata</taxon>
        <taxon>Vertebrata</taxon>
        <taxon>Euteleostomi</taxon>
        <taxon>Actinopterygii</taxon>
        <taxon>Neopterygii</taxon>
        <taxon>Teleostei</taxon>
        <taxon>Notacanthiformes</taxon>
        <taxon>Halosauridae</taxon>
        <taxon>Aldrovandia</taxon>
    </lineage>
</organism>
<comment type="caution">
    <text evidence="1">The sequence shown here is derived from an EMBL/GenBank/DDBJ whole genome shotgun (WGS) entry which is preliminary data.</text>
</comment>